<keyword evidence="6" id="KW-1185">Reference proteome</keyword>
<evidence type="ECO:0000256" key="4">
    <source>
        <dbReference type="SAM" id="MobiDB-lite"/>
    </source>
</evidence>
<gene>
    <name evidence="5" type="ORF">NSK_000126</name>
</gene>
<dbReference type="Gene3D" id="1.20.890.10">
    <property type="entry name" value="cAMP-dependent protein kinase regulatory subunit, dimerization-anchoring domain"/>
    <property type="match status" value="1"/>
</dbReference>
<dbReference type="GO" id="GO:0005634">
    <property type="term" value="C:nucleus"/>
    <property type="evidence" value="ECO:0007669"/>
    <property type="project" value="UniProtKB-SubCell"/>
</dbReference>
<comment type="similarity">
    <text evidence="2">Belongs to the dpy-30 family.</text>
</comment>
<dbReference type="Pfam" id="PF05186">
    <property type="entry name" value="Dpy-30"/>
    <property type="match status" value="1"/>
</dbReference>
<organism evidence="5 6">
    <name type="scientific">Nannochloropsis salina CCMP1776</name>
    <dbReference type="NCBI Taxonomy" id="1027361"/>
    <lineage>
        <taxon>Eukaryota</taxon>
        <taxon>Sar</taxon>
        <taxon>Stramenopiles</taxon>
        <taxon>Ochrophyta</taxon>
        <taxon>Eustigmatophyceae</taxon>
        <taxon>Eustigmatales</taxon>
        <taxon>Monodopsidaceae</taxon>
        <taxon>Microchloropsis</taxon>
        <taxon>Microchloropsis salina</taxon>
    </lineage>
</organism>
<dbReference type="AlphaFoldDB" id="A0A4D9DAA0"/>
<accession>A0A4D9DAA0</accession>
<evidence type="ECO:0000256" key="3">
    <source>
        <dbReference type="ARBA" id="ARBA00023242"/>
    </source>
</evidence>
<name>A0A4D9DAA0_9STRA</name>
<comment type="caution">
    <text evidence="5">The sequence shown here is derived from an EMBL/GenBank/DDBJ whole genome shotgun (WGS) entry which is preliminary data.</text>
</comment>
<keyword evidence="3" id="KW-0539">Nucleus</keyword>
<sequence>MDTSEVDERAQQAPHNQPTADGGEGELTAASSAIVSGDAPSPASGEGNGMIADQQKEEIAESRGVNDGEGAGTAAVAQHEQDKVNMQSLPIRAYLDQTVVPILLDGMSQLVVERPSNPIEWLAAYLIKNNPQKFE</sequence>
<evidence type="ECO:0000256" key="1">
    <source>
        <dbReference type="ARBA" id="ARBA00004123"/>
    </source>
</evidence>
<comment type="subcellular location">
    <subcellularLocation>
        <location evidence="1">Nucleus</location>
    </subcellularLocation>
</comment>
<dbReference type="EMBL" id="SDOX01000001">
    <property type="protein sequence ID" value="TFJ88552.1"/>
    <property type="molecule type" value="Genomic_DNA"/>
</dbReference>
<proteinExistence type="inferred from homology"/>
<evidence type="ECO:0000313" key="5">
    <source>
        <dbReference type="EMBL" id="TFJ88552.1"/>
    </source>
</evidence>
<evidence type="ECO:0000313" key="6">
    <source>
        <dbReference type="Proteomes" id="UP000355283"/>
    </source>
</evidence>
<dbReference type="InterPro" id="IPR049629">
    <property type="entry name" value="DPY30_SDC1_DD"/>
</dbReference>
<dbReference type="InterPro" id="IPR007858">
    <property type="entry name" value="Dpy-30_motif"/>
</dbReference>
<feature type="compositionally biased region" description="Basic and acidic residues" evidence="4">
    <location>
        <begin position="54"/>
        <end position="66"/>
    </location>
</feature>
<dbReference type="OrthoDB" id="417678at2759"/>
<evidence type="ECO:0000256" key="2">
    <source>
        <dbReference type="ARBA" id="ARBA00010849"/>
    </source>
</evidence>
<feature type="region of interest" description="Disordered" evidence="4">
    <location>
        <begin position="1"/>
        <end position="76"/>
    </location>
</feature>
<protein>
    <recommendedName>
        <fullName evidence="7">Dpy-30 histone methyltransferase complex regulatory subunit</fullName>
    </recommendedName>
</protein>
<reference evidence="5 6" key="1">
    <citation type="submission" date="2019-01" db="EMBL/GenBank/DDBJ databases">
        <title>Nuclear Genome Assembly of the Microalgal Biofuel strain Nannochloropsis salina CCMP1776.</title>
        <authorList>
            <person name="Hovde B."/>
        </authorList>
    </citation>
    <scope>NUCLEOTIDE SEQUENCE [LARGE SCALE GENOMIC DNA]</scope>
    <source>
        <strain evidence="5 6">CCMP1776</strain>
    </source>
</reference>
<evidence type="ECO:0008006" key="7">
    <source>
        <dbReference type="Google" id="ProtNLM"/>
    </source>
</evidence>
<dbReference type="Proteomes" id="UP000355283">
    <property type="component" value="Unassembled WGS sequence"/>
</dbReference>
<feature type="compositionally biased region" description="Basic and acidic residues" evidence="4">
    <location>
        <begin position="1"/>
        <end position="10"/>
    </location>
</feature>
<dbReference type="CDD" id="cd22965">
    <property type="entry name" value="DD_DPY30_SDC1"/>
    <property type="match status" value="1"/>
</dbReference>